<evidence type="ECO:0000313" key="3">
    <source>
        <dbReference type="EMBL" id="KAG9320937.1"/>
    </source>
</evidence>
<keyword evidence="2" id="KW-0812">Transmembrane</keyword>
<protein>
    <submittedName>
        <fullName evidence="3">Uncharacterized protein</fullName>
    </submittedName>
</protein>
<proteinExistence type="predicted"/>
<comment type="caution">
    <text evidence="3">The sequence shown here is derived from an EMBL/GenBank/DDBJ whole genome shotgun (WGS) entry which is preliminary data.</text>
</comment>
<name>A0A9P8A258_MORAP</name>
<evidence type="ECO:0000313" key="4">
    <source>
        <dbReference type="Proteomes" id="UP000717515"/>
    </source>
</evidence>
<feature type="compositionally biased region" description="Low complexity" evidence="1">
    <location>
        <begin position="164"/>
        <end position="178"/>
    </location>
</feature>
<keyword evidence="2" id="KW-1133">Transmembrane helix</keyword>
<feature type="compositionally biased region" description="Polar residues" evidence="1">
    <location>
        <begin position="64"/>
        <end position="77"/>
    </location>
</feature>
<feature type="compositionally biased region" description="Polar residues" evidence="1">
    <location>
        <begin position="395"/>
        <end position="411"/>
    </location>
</feature>
<accession>A0A9P8A258</accession>
<evidence type="ECO:0000256" key="2">
    <source>
        <dbReference type="SAM" id="Phobius"/>
    </source>
</evidence>
<feature type="transmembrane region" description="Helical" evidence="2">
    <location>
        <begin position="305"/>
        <end position="331"/>
    </location>
</feature>
<organism evidence="3 4">
    <name type="scientific">Mortierella alpina</name>
    <name type="common">Oleaginous fungus</name>
    <name type="synonym">Mortierella renispora</name>
    <dbReference type="NCBI Taxonomy" id="64518"/>
    <lineage>
        <taxon>Eukaryota</taxon>
        <taxon>Fungi</taxon>
        <taxon>Fungi incertae sedis</taxon>
        <taxon>Mucoromycota</taxon>
        <taxon>Mortierellomycotina</taxon>
        <taxon>Mortierellomycetes</taxon>
        <taxon>Mortierellales</taxon>
        <taxon>Mortierellaceae</taxon>
        <taxon>Mortierella</taxon>
    </lineage>
</organism>
<reference evidence="3" key="1">
    <citation type="submission" date="2021-07" db="EMBL/GenBank/DDBJ databases">
        <title>Draft genome of Mortierella alpina, strain LL118, isolated from an aspen leaf litter sample.</title>
        <authorList>
            <person name="Yang S."/>
            <person name="Vinatzer B.A."/>
        </authorList>
    </citation>
    <scope>NUCLEOTIDE SEQUENCE</scope>
    <source>
        <strain evidence="3">LL118</strain>
    </source>
</reference>
<feature type="compositionally biased region" description="Polar residues" evidence="1">
    <location>
        <begin position="460"/>
        <end position="496"/>
    </location>
</feature>
<evidence type="ECO:0000256" key="1">
    <source>
        <dbReference type="SAM" id="MobiDB-lite"/>
    </source>
</evidence>
<keyword evidence="2" id="KW-0472">Membrane</keyword>
<feature type="compositionally biased region" description="Low complexity" evidence="1">
    <location>
        <begin position="497"/>
        <end position="516"/>
    </location>
</feature>
<gene>
    <name evidence="3" type="ORF">KVV02_000714</name>
</gene>
<dbReference type="AlphaFoldDB" id="A0A9P8A258"/>
<feature type="region of interest" description="Disordered" evidence="1">
    <location>
        <begin position="387"/>
        <end position="528"/>
    </location>
</feature>
<sequence length="625" mass="67930">MKVYDELKEARPKLTTWEDSNNLCGKDDEKTKLRQFEFPVALPNSDTKVDPLSYQSYLNHPFTQHRQQKFQEQQTHQPKPHQTYASKYTSYTNSSQTRVRVSASAYHKPSTTSALSLIEKEKMTFQYQSHRDSMLSPPPPPYLHSDHGPNTPFSAKGNKRNSLPVSASSSSPTVAAARTARELKRHSLPVTPSPASGVQWPSAMTMTVAAVTRPKLARTLPPQAIALFYPSGGELRSPSPLSAVTPTAVFTPRSASRLLDRSETETLYSMRSNVALPSASTHRLKGLHLAGMQHPLTAAGAKRSLVWVAMMPALFALAAVLPVVVALVLGAQYGGYHWRRRKYNKQQLKDRQLSATAISSMRAASAALTHSRSSSMVPHAPIGAVHVHTSHAHRGSQSSMHTSVGSINSDSFLEPHHPSPPPNLKSQFQHQYYRSSASMSHPLSPPRRFAEGYCPHAESRSQSPSPEYRQSWQTQKSQKTLGGGSNRQSQAMQRQNSASSVASSETVSSSSTASEAQCNPPKDASVPPAVKSLVADPVSESAIQASPSPGLPTLESAMMPPPPAYVSRKCEETLMTAESDASGNAVAAVRETLSEKARLSVALPEIASMGNLSSEFSIDFGTFQY</sequence>
<feature type="compositionally biased region" description="Polar residues" evidence="1">
    <location>
        <begin position="424"/>
        <end position="441"/>
    </location>
</feature>
<dbReference type="EMBL" id="JAIFTL010000245">
    <property type="protein sequence ID" value="KAG9320937.1"/>
    <property type="molecule type" value="Genomic_DNA"/>
</dbReference>
<feature type="region of interest" description="Disordered" evidence="1">
    <location>
        <begin position="64"/>
        <end position="83"/>
    </location>
</feature>
<feature type="region of interest" description="Disordered" evidence="1">
    <location>
        <begin position="129"/>
        <end position="182"/>
    </location>
</feature>
<dbReference type="Proteomes" id="UP000717515">
    <property type="component" value="Unassembled WGS sequence"/>
</dbReference>